<keyword evidence="2" id="KW-1185">Reference proteome</keyword>
<dbReference type="EMBL" id="AP022571">
    <property type="protein sequence ID" value="BBX54520.1"/>
    <property type="molecule type" value="Genomic_DNA"/>
</dbReference>
<protein>
    <submittedName>
        <fullName evidence="1">Uncharacterized protein</fullName>
    </submittedName>
</protein>
<keyword evidence="1" id="KW-0614">Plasmid</keyword>
<geneLocation type="plasmid" evidence="2">
    <name>pjcm12603 dna</name>
</geneLocation>
<dbReference type="KEGG" id="mpof:MPOR_55460"/>
<evidence type="ECO:0000313" key="1">
    <source>
        <dbReference type="EMBL" id="BBX54520.1"/>
    </source>
</evidence>
<dbReference type="Proteomes" id="UP000466785">
    <property type="component" value="Plasmid pJCM12603"/>
</dbReference>
<reference evidence="1 2" key="1">
    <citation type="journal article" date="2019" name="Emerg. Microbes Infect.">
        <title>Comprehensive subspecies identification of 175 nontuberculous mycobacteria species based on 7547 genomic profiles.</title>
        <authorList>
            <person name="Matsumoto Y."/>
            <person name="Kinjo T."/>
            <person name="Motooka D."/>
            <person name="Nabeya D."/>
            <person name="Jung N."/>
            <person name="Uechi K."/>
            <person name="Horii T."/>
            <person name="Iida T."/>
            <person name="Fujita J."/>
            <person name="Nakamura S."/>
        </authorList>
    </citation>
    <scope>NUCLEOTIDE SEQUENCE [LARGE SCALE GENOMIC DNA]</scope>
    <source>
        <strain evidence="1 2">JCM 12603</strain>
        <plasmid evidence="2">pjcm12603 dna</plasmid>
    </source>
</reference>
<sequence>MDDHECAAGLRATMAELTSQFFNPTDIATTLHGVTSAAVELIDGVDYADVLLISGADTFRSVAATGQVAIDLDDVQHRFREGPCLDAAIADVVTRCNGPTGV</sequence>
<organism evidence="1 2">
    <name type="scientific">Mycolicibacterium poriferae</name>
    <dbReference type="NCBI Taxonomy" id="39694"/>
    <lineage>
        <taxon>Bacteria</taxon>
        <taxon>Bacillati</taxon>
        <taxon>Actinomycetota</taxon>
        <taxon>Actinomycetes</taxon>
        <taxon>Mycobacteriales</taxon>
        <taxon>Mycobacteriaceae</taxon>
        <taxon>Mycolicibacterium</taxon>
    </lineage>
</organism>
<proteinExistence type="predicted"/>
<dbReference type="AlphaFoldDB" id="A0A6N4VKI1"/>
<gene>
    <name evidence="1" type="ORF">MPOR_55460</name>
</gene>
<accession>A0A6N4VKI1</accession>
<dbReference type="RefSeq" id="WP_163681069.1">
    <property type="nucleotide sequence ID" value="NZ_AP022571.1"/>
</dbReference>
<evidence type="ECO:0000313" key="2">
    <source>
        <dbReference type="Proteomes" id="UP000466785"/>
    </source>
</evidence>
<name>A0A6N4VKI1_9MYCO</name>